<proteinExistence type="predicted"/>
<organism evidence="3 4">
    <name type="scientific">Muricoccus nepalensis</name>
    <dbReference type="NCBI Taxonomy" id="1854500"/>
    <lineage>
        <taxon>Bacteria</taxon>
        <taxon>Pseudomonadati</taxon>
        <taxon>Pseudomonadota</taxon>
        <taxon>Alphaproteobacteria</taxon>
        <taxon>Acetobacterales</taxon>
        <taxon>Roseomonadaceae</taxon>
        <taxon>Muricoccus</taxon>
    </lineage>
</organism>
<protein>
    <recommendedName>
        <fullName evidence="2">Chalcone isomerase domain-containing protein</fullName>
    </recommendedName>
</protein>
<dbReference type="Pfam" id="PF16036">
    <property type="entry name" value="Chalcone_3"/>
    <property type="match status" value="1"/>
</dbReference>
<comment type="caution">
    <text evidence="3">The sequence shown here is derived from an EMBL/GenBank/DDBJ whole genome shotgun (WGS) entry which is preliminary data.</text>
</comment>
<evidence type="ECO:0000313" key="3">
    <source>
        <dbReference type="EMBL" id="TPG58125.1"/>
    </source>
</evidence>
<sequence>MARDGLPVVGKGGAPAGHAASVPRPVLPRRLLAPLPLLALPALLPARPARAQEAPAEMQVAGRRLVLNGTGVRRFLLIEVFRGWLYLERRSGDAAAIIASNGTKLLRLRYAVPVPKDRLVGGWEDGFRDGCACEMPPAFRARLRDLPAGQVEDWLFLPDRTEIAYAGEPPATVTAANGAMMLASFIGPNAESAGLRRGLLGGA</sequence>
<dbReference type="AlphaFoldDB" id="A0A502G7Y4"/>
<dbReference type="InterPro" id="IPR016087">
    <property type="entry name" value="Chalcone_isomerase"/>
</dbReference>
<keyword evidence="4" id="KW-1185">Reference proteome</keyword>
<dbReference type="EMBL" id="RCZP01000006">
    <property type="protein sequence ID" value="TPG58125.1"/>
    <property type="molecule type" value="Genomic_DNA"/>
</dbReference>
<gene>
    <name evidence="3" type="ORF">EAH89_09190</name>
</gene>
<dbReference type="OrthoDB" id="7270405at2"/>
<feature type="domain" description="Chalcone isomerase" evidence="2">
    <location>
        <begin position="53"/>
        <end position="201"/>
    </location>
</feature>
<evidence type="ECO:0000259" key="2">
    <source>
        <dbReference type="Pfam" id="PF16036"/>
    </source>
</evidence>
<feature type="region of interest" description="Disordered" evidence="1">
    <location>
        <begin position="1"/>
        <end position="21"/>
    </location>
</feature>
<name>A0A502G7Y4_9PROT</name>
<evidence type="ECO:0000313" key="4">
    <source>
        <dbReference type="Proteomes" id="UP000317078"/>
    </source>
</evidence>
<reference evidence="3 4" key="1">
    <citation type="journal article" date="2019" name="Environ. Microbiol.">
        <title>Species interactions and distinct microbial communities in high Arctic permafrost affected cryosols are associated with the CH4 and CO2 gas fluxes.</title>
        <authorList>
            <person name="Altshuler I."/>
            <person name="Hamel J."/>
            <person name="Turney S."/>
            <person name="Magnuson E."/>
            <person name="Levesque R."/>
            <person name="Greer C."/>
            <person name="Whyte L.G."/>
        </authorList>
    </citation>
    <scope>NUCLEOTIDE SEQUENCE [LARGE SCALE GENOMIC DNA]</scope>
    <source>
        <strain evidence="3 4">S9.3B</strain>
    </source>
</reference>
<accession>A0A502G7Y4</accession>
<dbReference type="RefSeq" id="WP_140882501.1">
    <property type="nucleotide sequence ID" value="NZ_RCZP01000006.1"/>
</dbReference>
<evidence type="ECO:0000256" key="1">
    <source>
        <dbReference type="SAM" id="MobiDB-lite"/>
    </source>
</evidence>
<dbReference type="Proteomes" id="UP000317078">
    <property type="component" value="Unassembled WGS sequence"/>
</dbReference>